<feature type="transmembrane region" description="Helical" evidence="1">
    <location>
        <begin position="7"/>
        <end position="26"/>
    </location>
</feature>
<dbReference type="EMBL" id="LRQE01000025">
    <property type="protein sequence ID" value="KXA30375.1"/>
    <property type="molecule type" value="Genomic_DNA"/>
</dbReference>
<organism evidence="2">
    <name type="scientific">Peptoniphilus harei</name>
    <dbReference type="NCBI Taxonomy" id="54005"/>
    <lineage>
        <taxon>Bacteria</taxon>
        <taxon>Bacillati</taxon>
        <taxon>Bacillota</taxon>
        <taxon>Tissierellia</taxon>
        <taxon>Tissierellales</taxon>
        <taxon>Peptoniphilaceae</taxon>
        <taxon>Peptoniphilus</taxon>
    </lineage>
</organism>
<dbReference type="SUPFAM" id="SSF82004">
    <property type="entry name" value="N-utilization substance G protein NusG, insert domain"/>
    <property type="match status" value="1"/>
</dbReference>
<dbReference type="InterPro" id="IPR038690">
    <property type="entry name" value="NusG_2_sf"/>
</dbReference>
<dbReference type="Gene3D" id="2.60.320.10">
    <property type="entry name" value="N-utilization substance G protein NusG, insert domain"/>
    <property type="match status" value="1"/>
</dbReference>
<evidence type="ECO:0000313" key="3">
    <source>
        <dbReference type="Proteomes" id="UP000070174"/>
    </source>
</evidence>
<keyword evidence="1" id="KW-0812">Transmembrane</keyword>
<dbReference type="RefSeq" id="WP_082705773.1">
    <property type="nucleotide sequence ID" value="NZ_KQ957097.1"/>
</dbReference>
<evidence type="ECO:0000313" key="2">
    <source>
        <dbReference type="EMBL" id="KXA30375.1"/>
    </source>
</evidence>
<reference evidence="2 3" key="1">
    <citation type="submission" date="2016-01" db="EMBL/GenBank/DDBJ databases">
        <authorList>
            <person name="Oliw E.H."/>
        </authorList>
    </citation>
    <scope>NUCLEOTIDE SEQUENCE [LARGE SCALE GENOMIC DNA]</scope>
    <source>
        <strain evidence="2 3">CMW7756A</strain>
    </source>
</reference>
<protein>
    <submittedName>
        <fullName evidence="2">Uncharacterized protein</fullName>
    </submittedName>
</protein>
<dbReference type="AlphaFoldDB" id="A0A133PP07"/>
<gene>
    <name evidence="2" type="ORF">HMPREF3229_00838</name>
</gene>
<comment type="caution">
    <text evidence="2">The sequence shown here is derived from an EMBL/GenBank/DDBJ whole genome shotgun (WGS) entry which is preliminary data.</text>
</comment>
<dbReference type="PATRIC" id="fig|54005.3.peg.824"/>
<keyword evidence="1" id="KW-1133">Transmembrane helix</keyword>
<sequence length="131" mass="15028">MNKIKKADIFVIFLIIISSFLIYFFTNKLPRRNDSSSKKVVITVDGKIFKEVELKENTHLDIDVNTQYGNNEVHIENGEVHMHESDCKDKICMKMGKISLPGDSIICLPNRLMVKIVEDKPSDDSLDMIIK</sequence>
<proteinExistence type="predicted"/>
<evidence type="ECO:0000256" key="1">
    <source>
        <dbReference type="SAM" id="Phobius"/>
    </source>
</evidence>
<keyword evidence="1" id="KW-0472">Membrane</keyword>
<accession>A0A133PP07</accession>
<name>A0A133PP07_9FIRM</name>
<dbReference type="Proteomes" id="UP000070174">
    <property type="component" value="Unassembled WGS sequence"/>
</dbReference>
<dbReference type="Pfam" id="PF07009">
    <property type="entry name" value="NusG_II"/>
    <property type="match status" value="1"/>
</dbReference>
<dbReference type="CDD" id="cd09911">
    <property type="entry name" value="Lin0431_like"/>
    <property type="match status" value="1"/>
</dbReference>